<feature type="domain" description="Reverse transcriptase" evidence="1">
    <location>
        <begin position="1"/>
        <end position="134"/>
    </location>
</feature>
<reference evidence="2 4" key="1">
    <citation type="submission" date="2008-03" db="EMBL/GenBank/DDBJ databases">
        <title>Annotation of Ixodes scapularis.</title>
        <authorList>
            <consortium name="Ixodes scapularis Genome Project Consortium"/>
            <person name="Caler E."/>
            <person name="Hannick L.I."/>
            <person name="Bidwell S."/>
            <person name="Joardar V."/>
            <person name="Thiagarajan M."/>
            <person name="Amedeo P."/>
            <person name="Galinsky K.J."/>
            <person name="Schobel S."/>
            <person name="Inman J."/>
            <person name="Hostetler J."/>
            <person name="Miller J."/>
            <person name="Hammond M."/>
            <person name="Megy K."/>
            <person name="Lawson D."/>
            <person name="Kodira C."/>
            <person name="Sutton G."/>
            <person name="Meyer J."/>
            <person name="Hill C.A."/>
            <person name="Birren B."/>
            <person name="Nene V."/>
            <person name="Collins F."/>
            <person name="Alarcon-Chaidez F."/>
            <person name="Wikel S."/>
            <person name="Strausberg R."/>
        </authorList>
    </citation>
    <scope>NUCLEOTIDE SEQUENCE [LARGE SCALE GENOMIC DNA]</scope>
    <source>
        <strain evidence="4">Wikel</strain>
        <strain evidence="2">Wikel colony</strain>
    </source>
</reference>
<dbReference type="EMBL" id="DS722962">
    <property type="protein sequence ID" value="EEC06588.1"/>
    <property type="molecule type" value="Genomic_DNA"/>
</dbReference>
<dbReference type="VEuPathDB" id="VectorBase:ISCI004370"/>
<dbReference type="InParanoid" id="B7PJ16"/>
<dbReference type="GO" id="GO:0003964">
    <property type="term" value="F:RNA-directed DNA polymerase activity"/>
    <property type="evidence" value="ECO:0007669"/>
    <property type="project" value="UniProtKB-KW"/>
</dbReference>
<proteinExistence type="predicted"/>
<dbReference type="InterPro" id="IPR000477">
    <property type="entry name" value="RT_dom"/>
</dbReference>
<gene>
    <name evidence="2" type="ORF">IscW_ISCW004370</name>
</gene>
<dbReference type="VEuPathDB" id="VectorBase:ISCW004370"/>
<organism>
    <name type="scientific">Ixodes scapularis</name>
    <name type="common">Black-legged tick</name>
    <name type="synonym">Deer tick</name>
    <dbReference type="NCBI Taxonomy" id="6945"/>
    <lineage>
        <taxon>Eukaryota</taxon>
        <taxon>Metazoa</taxon>
        <taxon>Ecdysozoa</taxon>
        <taxon>Arthropoda</taxon>
        <taxon>Chelicerata</taxon>
        <taxon>Arachnida</taxon>
        <taxon>Acari</taxon>
        <taxon>Parasitiformes</taxon>
        <taxon>Ixodida</taxon>
        <taxon>Ixodoidea</taxon>
        <taxon>Ixodidae</taxon>
        <taxon>Ixodinae</taxon>
        <taxon>Ixodes</taxon>
    </lineage>
</organism>
<dbReference type="EnsemblMetazoa" id="ISCW004370-RA">
    <property type="protein sequence ID" value="ISCW004370-PA"/>
    <property type="gene ID" value="ISCW004370"/>
</dbReference>
<dbReference type="Pfam" id="PF00078">
    <property type="entry name" value="RVT_1"/>
    <property type="match status" value="1"/>
</dbReference>
<accession>B7PJ16</accession>
<keyword evidence="4" id="KW-1185">Reference proteome</keyword>
<dbReference type="Proteomes" id="UP000001555">
    <property type="component" value="Unassembled WGS sequence"/>
</dbReference>
<keyword evidence="2" id="KW-0548">Nucleotidyltransferase</keyword>
<name>B7PJ16_IXOSC</name>
<sequence>MVGFRQHMSTQDVARRIRTDFYDYKSTTHQRTIVGVDIHKAFDNVDPAAMLQNLDETQPGCRLFNYVKNFLTDRTLFIIDPDGNPSQPSALRRGIFQGSILSPQFFDLTLKNLPAQLSAIPDLHHTIYEDDIIL</sequence>
<protein>
    <submittedName>
        <fullName evidence="2 3">Reverse transcriptase, putative</fullName>
        <ecNumber evidence="2">2.7.7.49</ecNumber>
    </submittedName>
</protein>
<dbReference type="PROSITE" id="PS50878">
    <property type="entry name" value="RT_POL"/>
    <property type="match status" value="1"/>
</dbReference>
<dbReference type="EMBL" id="ABJB010913434">
    <property type="status" value="NOT_ANNOTATED_CDS"/>
    <property type="molecule type" value="Genomic_DNA"/>
</dbReference>
<keyword evidence="2" id="KW-0695">RNA-directed DNA polymerase</keyword>
<dbReference type="PaxDb" id="6945-B7PJ16"/>
<evidence type="ECO:0000313" key="2">
    <source>
        <dbReference type="EMBL" id="EEC06588.1"/>
    </source>
</evidence>
<keyword evidence="2" id="KW-0808">Transferase</keyword>
<reference evidence="3" key="2">
    <citation type="submission" date="2020-05" db="UniProtKB">
        <authorList>
            <consortium name="EnsemblMetazoa"/>
        </authorList>
    </citation>
    <scope>IDENTIFICATION</scope>
    <source>
        <strain evidence="3">wikel</strain>
    </source>
</reference>
<dbReference type="EC" id="2.7.7.49" evidence="2"/>
<evidence type="ECO:0000313" key="4">
    <source>
        <dbReference type="Proteomes" id="UP000001555"/>
    </source>
</evidence>
<dbReference type="HOGENOM" id="CLU_1898533_0_0_1"/>
<evidence type="ECO:0000313" key="3">
    <source>
        <dbReference type="EnsemblMetazoa" id="ISCW004370-PA"/>
    </source>
</evidence>
<dbReference type="AlphaFoldDB" id="B7PJ16"/>
<evidence type="ECO:0000259" key="1">
    <source>
        <dbReference type="PROSITE" id="PS50878"/>
    </source>
</evidence>